<dbReference type="SUPFAM" id="SSF63748">
    <property type="entry name" value="Tudor/PWWP/MBT"/>
    <property type="match status" value="1"/>
</dbReference>
<gene>
    <name evidence="5" type="ORF">MATL_G00040780</name>
</gene>
<dbReference type="OrthoDB" id="10069557at2759"/>
<evidence type="ECO:0000313" key="6">
    <source>
        <dbReference type="Proteomes" id="UP001046870"/>
    </source>
</evidence>
<dbReference type="Gene3D" id="3.30.1370.10">
    <property type="entry name" value="K Homology domain, type 1"/>
    <property type="match status" value="1"/>
</dbReference>
<feature type="region of interest" description="Disordered" evidence="2">
    <location>
        <begin position="161"/>
        <end position="335"/>
    </location>
</feature>
<dbReference type="InterPro" id="IPR047368">
    <property type="entry name" value="KH-I_AKAP1"/>
</dbReference>
<feature type="compositionally biased region" description="Polar residues" evidence="2">
    <location>
        <begin position="378"/>
        <end position="404"/>
    </location>
</feature>
<dbReference type="Gene3D" id="2.30.30.140">
    <property type="match status" value="1"/>
</dbReference>
<dbReference type="SMART" id="SM00333">
    <property type="entry name" value="TUDOR"/>
    <property type="match status" value="1"/>
</dbReference>
<reference evidence="5" key="1">
    <citation type="submission" date="2021-01" db="EMBL/GenBank/DDBJ databases">
        <authorList>
            <person name="Zahm M."/>
            <person name="Roques C."/>
            <person name="Cabau C."/>
            <person name="Klopp C."/>
            <person name="Donnadieu C."/>
            <person name="Jouanno E."/>
            <person name="Lampietro C."/>
            <person name="Louis A."/>
            <person name="Herpin A."/>
            <person name="Echchiki A."/>
            <person name="Berthelot C."/>
            <person name="Parey E."/>
            <person name="Roest-Crollius H."/>
            <person name="Braasch I."/>
            <person name="Postlethwait J."/>
            <person name="Bobe J."/>
            <person name="Montfort J."/>
            <person name="Bouchez O."/>
            <person name="Begum T."/>
            <person name="Mejri S."/>
            <person name="Adams A."/>
            <person name="Chen W.-J."/>
            <person name="Guiguen Y."/>
        </authorList>
    </citation>
    <scope>NUCLEOTIDE SEQUENCE</scope>
    <source>
        <strain evidence="5">YG-15Mar2019-1</strain>
        <tissue evidence="5">Brain</tissue>
    </source>
</reference>
<feature type="domain" description="Tudor" evidence="4">
    <location>
        <begin position="853"/>
        <end position="912"/>
    </location>
</feature>
<dbReference type="GO" id="GO:0003723">
    <property type="term" value="F:RNA binding"/>
    <property type="evidence" value="ECO:0007669"/>
    <property type="project" value="UniProtKB-UniRule"/>
</dbReference>
<dbReference type="SMART" id="SM00322">
    <property type="entry name" value="KH"/>
    <property type="match status" value="1"/>
</dbReference>
<dbReference type="PANTHER" id="PTHR22948:SF65">
    <property type="entry name" value="A-KINASE ANCHORING PROTEIN 1"/>
    <property type="match status" value="1"/>
</dbReference>
<dbReference type="InterPro" id="IPR036612">
    <property type="entry name" value="KH_dom_type_1_sf"/>
</dbReference>
<dbReference type="PROSITE" id="PS50304">
    <property type="entry name" value="TUDOR"/>
    <property type="match status" value="1"/>
</dbReference>
<protein>
    <recommendedName>
        <fullName evidence="4">Tudor domain-containing protein</fullName>
    </recommendedName>
</protein>
<feature type="region of interest" description="Disordered" evidence="2">
    <location>
        <begin position="369"/>
        <end position="405"/>
    </location>
</feature>
<dbReference type="Gene3D" id="2.40.50.90">
    <property type="match status" value="1"/>
</dbReference>
<dbReference type="Pfam" id="PF00013">
    <property type="entry name" value="KH_1"/>
    <property type="match status" value="1"/>
</dbReference>
<organism evidence="5 6">
    <name type="scientific">Megalops atlanticus</name>
    <name type="common">Tarpon</name>
    <name type="synonym">Clupea gigantea</name>
    <dbReference type="NCBI Taxonomy" id="7932"/>
    <lineage>
        <taxon>Eukaryota</taxon>
        <taxon>Metazoa</taxon>
        <taxon>Chordata</taxon>
        <taxon>Craniata</taxon>
        <taxon>Vertebrata</taxon>
        <taxon>Euteleostomi</taxon>
        <taxon>Actinopterygii</taxon>
        <taxon>Neopterygii</taxon>
        <taxon>Teleostei</taxon>
        <taxon>Elopiformes</taxon>
        <taxon>Megalopidae</taxon>
        <taxon>Megalops</taxon>
    </lineage>
</organism>
<name>A0A9D3QAZ4_MEGAT</name>
<dbReference type="SUPFAM" id="SSF54791">
    <property type="entry name" value="Eukaryotic type KH-domain (KH-domain type I)"/>
    <property type="match status" value="1"/>
</dbReference>
<evidence type="ECO:0000256" key="3">
    <source>
        <dbReference type="SAM" id="Phobius"/>
    </source>
</evidence>
<dbReference type="PROSITE" id="PS50084">
    <property type="entry name" value="KH_TYPE_1"/>
    <property type="match status" value="1"/>
</dbReference>
<feature type="region of interest" description="Disordered" evidence="2">
    <location>
        <begin position="585"/>
        <end position="696"/>
    </location>
</feature>
<keyword evidence="3" id="KW-1133">Transmembrane helix</keyword>
<feature type="compositionally biased region" description="Polar residues" evidence="2">
    <location>
        <begin position="300"/>
        <end position="324"/>
    </location>
</feature>
<accession>A0A9D3QAZ4</accession>
<feature type="compositionally biased region" description="Pro residues" evidence="2">
    <location>
        <begin position="223"/>
        <end position="237"/>
    </location>
</feature>
<keyword evidence="6" id="KW-1185">Reference proteome</keyword>
<proteinExistence type="predicted"/>
<dbReference type="InterPro" id="IPR004087">
    <property type="entry name" value="KH_dom"/>
</dbReference>
<dbReference type="InterPro" id="IPR002999">
    <property type="entry name" value="Tudor"/>
</dbReference>
<dbReference type="PANTHER" id="PTHR22948">
    <property type="entry name" value="TUDOR DOMAIN CONTAINING PROTEIN"/>
    <property type="match status" value="1"/>
</dbReference>
<feature type="compositionally biased region" description="Polar residues" evidence="2">
    <location>
        <begin position="597"/>
        <end position="622"/>
    </location>
</feature>
<dbReference type="GO" id="GO:0016020">
    <property type="term" value="C:membrane"/>
    <property type="evidence" value="ECO:0007669"/>
    <property type="project" value="TreeGrafter"/>
</dbReference>
<sequence>MASRFRFFLPCVAPLLAAIGWWWYTTRRKKEVSGRAEEGAAVCVPGSPSEAARAAQEMEEGRQHEALAETHTPVTSLEPVSQSQAKAVVRVMDGDRPSDMNMEEAAAVNTGQQRAAHASASGLGEEPLTDGVSATVGREPSSLHSAQLPDIVKDSLATPPAEAARLEPEGEPVTDEAAVPSPEMLQTAAPREDGLPLEGGPRELPVARGRCPDTAAAETCDVPAPPAPLPELEPDGPPQQEGLEMPQQSSLPVNPPQNAEESEQPDEALITQAIPVVSEEVLAAKQPDDVGEEDDGRPSELNSSCTLATEMQSAVQDQGEQDISQMPMEPQHPLQEGPFSLAVTEAVGDKESLNGCVAPLVCEVVEDISSRREESRQKSPSPETTSSSLAKIQSDESVTGTEDSGLQCDVNSAELCHRAGLSCAVPEMGEDLMQISAASQASEEQGHSSGRRSETHLQEGHQATLCVEKMLGEDLLNGSDMVSKTEADHSGVIISASLREVLTGSCCEAGEGGDRKSSDQSDGCLLSNGKQCMLGDQVEQENGQVLSESQHILQEGPSSLAVTDVVGDKELLNGCMAPLVCEVVEDTSSRREESRQKSPSPETTPSSLATMQLDESVTGTEDSGSDMHQLEDMVNTEKATPNGGKKLNGTDHQNGSPVVSENEADRSGGSDINGMDSGDGGCTKGPSEGQCQGSQLTHPQNSKLIIWEVQVPKYLVGRLIGKRGRYIRFLKEKTGAKVYISKQPYTEGFQLCHIEGSKQQVDKALEQIGRKFTELDLTNLYAPPLPATLPSLPITSWLLLPDWGPVKVTVVKIVSASHMFVQQHTHPSYPALSVLNQEMALCYSQPDTPALSAPTEGMICAAPAEGGAWWRAQVVAFFKESNEAEIRYVDYGGYERVKMDILRQIRSDFVTLPFQGAEVVLNNVKPLPGESGFSAEANAALEEMTRGTSLLAQVASYDSSGIPLIQMWQVVGDEMVSVNHALVKQGYATWVDSH</sequence>
<keyword evidence="3" id="KW-0812">Transmembrane</keyword>
<dbReference type="InterPro" id="IPR004088">
    <property type="entry name" value="KH_dom_type_1"/>
</dbReference>
<feature type="region of interest" description="Disordered" evidence="2">
    <location>
        <begin position="436"/>
        <end position="459"/>
    </location>
</feature>
<dbReference type="AlphaFoldDB" id="A0A9D3QAZ4"/>
<feature type="compositionally biased region" description="Basic and acidic residues" evidence="2">
    <location>
        <begin position="587"/>
        <end position="596"/>
    </location>
</feature>
<dbReference type="SUPFAM" id="SSF50199">
    <property type="entry name" value="Staphylococcal nuclease"/>
    <property type="match status" value="1"/>
</dbReference>
<keyword evidence="3" id="KW-0472">Membrane</keyword>
<dbReference type="GO" id="GO:0005739">
    <property type="term" value="C:mitochondrion"/>
    <property type="evidence" value="ECO:0007669"/>
    <property type="project" value="TreeGrafter"/>
</dbReference>
<feature type="compositionally biased region" description="Polar residues" evidence="2">
    <location>
        <begin position="650"/>
        <end position="659"/>
    </location>
</feature>
<keyword evidence="1" id="KW-0694">RNA-binding</keyword>
<dbReference type="InterPro" id="IPR047367">
    <property type="entry name" value="Tudor_AKAP1"/>
</dbReference>
<dbReference type="CDD" id="cd20407">
    <property type="entry name" value="Tudor_AKAP1"/>
    <property type="match status" value="1"/>
</dbReference>
<comment type="caution">
    <text evidence="5">The sequence shown here is derived from an EMBL/GenBank/DDBJ whole genome shotgun (WGS) entry which is preliminary data.</text>
</comment>
<dbReference type="Proteomes" id="UP001046870">
    <property type="component" value="Chromosome 3"/>
</dbReference>
<evidence type="ECO:0000313" key="5">
    <source>
        <dbReference type="EMBL" id="KAG7483664.1"/>
    </source>
</evidence>
<dbReference type="CDD" id="cd22395">
    <property type="entry name" value="KH-I_AKAP1"/>
    <property type="match status" value="1"/>
</dbReference>
<evidence type="ECO:0000256" key="1">
    <source>
        <dbReference type="PROSITE-ProRule" id="PRU00117"/>
    </source>
</evidence>
<dbReference type="InterPro" id="IPR050621">
    <property type="entry name" value="Tudor_domain_containing"/>
</dbReference>
<dbReference type="GO" id="GO:0034237">
    <property type="term" value="F:protein kinase A regulatory subunit binding"/>
    <property type="evidence" value="ECO:0007669"/>
    <property type="project" value="TreeGrafter"/>
</dbReference>
<feature type="region of interest" description="Disordered" evidence="2">
    <location>
        <begin position="111"/>
        <end position="147"/>
    </location>
</feature>
<feature type="transmembrane region" description="Helical" evidence="3">
    <location>
        <begin position="7"/>
        <end position="24"/>
    </location>
</feature>
<dbReference type="Pfam" id="PF00567">
    <property type="entry name" value="TUDOR"/>
    <property type="match status" value="1"/>
</dbReference>
<dbReference type="InterPro" id="IPR035437">
    <property type="entry name" value="SNase_OB-fold_sf"/>
</dbReference>
<evidence type="ECO:0000256" key="2">
    <source>
        <dbReference type="SAM" id="MobiDB-lite"/>
    </source>
</evidence>
<feature type="compositionally biased region" description="Polar residues" evidence="2">
    <location>
        <begin position="246"/>
        <end position="259"/>
    </location>
</feature>
<dbReference type="EMBL" id="JAFDVH010000003">
    <property type="protein sequence ID" value="KAG7483664.1"/>
    <property type="molecule type" value="Genomic_DNA"/>
</dbReference>
<evidence type="ECO:0000259" key="4">
    <source>
        <dbReference type="PROSITE" id="PS50304"/>
    </source>
</evidence>